<proteinExistence type="predicted"/>
<dbReference type="Proteomes" id="UP001209885">
    <property type="component" value="Unassembled WGS sequence"/>
</dbReference>
<sequence length="197" mass="22521">MKNKKILLPLFILVCLIQLYIPAKMIMDREEVLSEGQTYKFRTQPIDPTDPFRGKYIVLNYEANSVEIDTSDQWIYGDQIFVTLTENEEGFTVPDKVFKEKPGSGETFITAKIGGTQPYNKPPILIIDYPFNKFFMEESMAPVAETVHRESQQDSLVDSYSIVKVLNGEAVLDDVVIGDRSIREIVKERQDQSNNSN</sequence>
<protein>
    <submittedName>
        <fullName evidence="1">GDYXXLXY domain-containing protein</fullName>
    </submittedName>
</protein>
<evidence type="ECO:0000313" key="2">
    <source>
        <dbReference type="Proteomes" id="UP001209885"/>
    </source>
</evidence>
<dbReference type="RefSeq" id="WP_266057920.1">
    <property type="nucleotide sequence ID" value="NZ_JAPFQN010000009.1"/>
</dbReference>
<organism evidence="1 2">
    <name type="scientific">Mangrovivirga halotolerans</name>
    <dbReference type="NCBI Taxonomy" id="2993936"/>
    <lineage>
        <taxon>Bacteria</taxon>
        <taxon>Pseudomonadati</taxon>
        <taxon>Bacteroidota</taxon>
        <taxon>Cytophagia</taxon>
        <taxon>Cytophagales</taxon>
        <taxon>Mangrovivirgaceae</taxon>
        <taxon>Mangrovivirga</taxon>
    </lineage>
</organism>
<reference evidence="1 2" key="1">
    <citation type="submission" date="2022-11" db="EMBL/GenBank/DDBJ databases">
        <title>The characterization of three novel Bacteroidetes species and genomic analysis of their roles in tidal elemental geochemical cycles.</title>
        <authorList>
            <person name="Ma K."/>
        </authorList>
    </citation>
    <scope>NUCLEOTIDE SEQUENCE [LARGE SCALE GENOMIC DNA]</scope>
    <source>
        <strain evidence="1 2">M17</strain>
    </source>
</reference>
<dbReference type="InterPro" id="IPR025833">
    <property type="entry name" value="GDYXXLXY"/>
</dbReference>
<dbReference type="EMBL" id="JAPFQN010000009">
    <property type="protein sequence ID" value="MCX2745354.1"/>
    <property type="molecule type" value="Genomic_DNA"/>
</dbReference>
<dbReference type="Pfam" id="PF14345">
    <property type="entry name" value="GDYXXLXY"/>
    <property type="match status" value="1"/>
</dbReference>
<gene>
    <name evidence="1" type="ORF">OO013_15860</name>
</gene>
<accession>A0ABT3RUA2</accession>
<keyword evidence="2" id="KW-1185">Reference proteome</keyword>
<comment type="caution">
    <text evidence="1">The sequence shown here is derived from an EMBL/GenBank/DDBJ whole genome shotgun (WGS) entry which is preliminary data.</text>
</comment>
<evidence type="ECO:0000313" key="1">
    <source>
        <dbReference type="EMBL" id="MCX2745354.1"/>
    </source>
</evidence>
<name>A0ABT3RUA2_9BACT</name>